<evidence type="ECO:0000256" key="6">
    <source>
        <dbReference type="ARBA" id="ARBA00022807"/>
    </source>
</evidence>
<keyword evidence="5 7" id="KW-0378">Hydrolase</keyword>
<dbReference type="InterPro" id="IPR003323">
    <property type="entry name" value="OTU_dom"/>
</dbReference>
<comment type="caution">
    <text evidence="11">The sequence shown here is derived from an EMBL/GenBank/DDBJ whole genome shotgun (WGS) entry which is preliminary data.</text>
</comment>
<keyword evidence="3 7" id="KW-0645">Protease</keyword>
<dbReference type="GO" id="GO:0071108">
    <property type="term" value="P:protein K48-linked deubiquitination"/>
    <property type="evidence" value="ECO:0007669"/>
    <property type="project" value="TreeGrafter"/>
</dbReference>
<gene>
    <name evidence="11" type="ORF">B4U79_07821</name>
</gene>
<evidence type="ECO:0000313" key="11">
    <source>
        <dbReference type="EMBL" id="RWS00110.1"/>
    </source>
</evidence>
<dbReference type="InterPro" id="IPR019400">
    <property type="entry name" value="Peptidase_C65_otubain"/>
</dbReference>
<dbReference type="OrthoDB" id="18915at2759"/>
<feature type="site" description="Interacts with free ubiquitin" evidence="9">
    <location>
        <position position="232"/>
    </location>
</feature>
<dbReference type="Pfam" id="PF10275">
    <property type="entry name" value="Peptidase_C65"/>
    <property type="match status" value="1"/>
</dbReference>
<accession>A0A443QAU0</accession>
<dbReference type="FunFam" id="1.20.1300.20:FF:000001">
    <property type="entry name" value="Ubiquitin thioesterase OTUB1"/>
    <property type="match status" value="1"/>
</dbReference>
<feature type="site" description="Interacts with free ubiquitin" evidence="9">
    <location>
        <position position="230"/>
    </location>
</feature>
<dbReference type="AlphaFoldDB" id="A0A443QAU0"/>
<dbReference type="InterPro" id="IPR016615">
    <property type="entry name" value="Otubain"/>
</dbReference>
<dbReference type="SUPFAM" id="SSF54001">
    <property type="entry name" value="Cysteine proteinases"/>
    <property type="match status" value="1"/>
</dbReference>
<dbReference type="GO" id="GO:0043130">
    <property type="term" value="F:ubiquitin binding"/>
    <property type="evidence" value="ECO:0007669"/>
    <property type="project" value="UniProtKB-UniRule"/>
</dbReference>
<feature type="site" description="Interacts with free ubiquitin" evidence="9">
    <location>
        <position position="216"/>
    </location>
</feature>
<dbReference type="PROSITE" id="PS50802">
    <property type="entry name" value="OTU"/>
    <property type="match status" value="1"/>
</dbReference>
<organism evidence="11 12">
    <name type="scientific">Dinothrombium tinctorium</name>
    <dbReference type="NCBI Taxonomy" id="1965070"/>
    <lineage>
        <taxon>Eukaryota</taxon>
        <taxon>Metazoa</taxon>
        <taxon>Ecdysozoa</taxon>
        <taxon>Arthropoda</taxon>
        <taxon>Chelicerata</taxon>
        <taxon>Arachnida</taxon>
        <taxon>Acari</taxon>
        <taxon>Acariformes</taxon>
        <taxon>Trombidiformes</taxon>
        <taxon>Prostigmata</taxon>
        <taxon>Anystina</taxon>
        <taxon>Parasitengona</taxon>
        <taxon>Trombidioidea</taxon>
        <taxon>Trombidiidae</taxon>
        <taxon>Dinothrombium</taxon>
    </lineage>
</organism>
<evidence type="ECO:0000256" key="9">
    <source>
        <dbReference type="PIRSR" id="PIRSR013503-2"/>
    </source>
</evidence>
<evidence type="ECO:0000256" key="1">
    <source>
        <dbReference type="ARBA" id="ARBA00000707"/>
    </source>
</evidence>
<keyword evidence="6 7" id="KW-0788">Thiol protease</keyword>
<feature type="active site" description="Nucleophile" evidence="8">
    <location>
        <position position="84"/>
    </location>
</feature>
<evidence type="ECO:0000256" key="4">
    <source>
        <dbReference type="ARBA" id="ARBA00022786"/>
    </source>
</evidence>
<comment type="catalytic activity">
    <reaction evidence="1 7">
        <text>Thiol-dependent hydrolysis of ester, thioester, amide, peptide and isopeptide bonds formed by the C-terminal Gly of ubiquitin (a 76-residue protein attached to proteins as an intracellular targeting signal).</text>
        <dbReference type="EC" id="3.4.19.12"/>
    </reaction>
</comment>
<dbReference type="PANTHER" id="PTHR12931:SF15">
    <property type="entry name" value="UBIQUITIN THIOESTERASE OTUBAIN-LIKE"/>
    <property type="match status" value="1"/>
</dbReference>
<evidence type="ECO:0000256" key="7">
    <source>
        <dbReference type="PIRNR" id="PIRNR013503"/>
    </source>
</evidence>
<dbReference type="InterPro" id="IPR042468">
    <property type="entry name" value="Peptidase_C65_otubain_sub1"/>
</dbReference>
<dbReference type="CDD" id="cd22763">
    <property type="entry name" value="OTUB1"/>
    <property type="match status" value="1"/>
</dbReference>
<dbReference type="InterPro" id="IPR042467">
    <property type="entry name" value="Peptidase_C65_otubain_sub2"/>
</dbReference>
<evidence type="ECO:0000313" key="12">
    <source>
        <dbReference type="Proteomes" id="UP000285301"/>
    </source>
</evidence>
<keyword evidence="12" id="KW-1185">Reference proteome</keyword>
<name>A0A443QAU0_9ACAR</name>
<keyword evidence="4 7" id="KW-0833">Ubl conjugation pathway</keyword>
<feature type="active site" evidence="8">
    <location>
        <position position="260"/>
    </location>
</feature>
<evidence type="ECO:0000259" key="10">
    <source>
        <dbReference type="PROSITE" id="PS50802"/>
    </source>
</evidence>
<dbReference type="GO" id="GO:0004843">
    <property type="term" value="F:cysteine-type deubiquitinase activity"/>
    <property type="evidence" value="ECO:0007669"/>
    <property type="project" value="UniProtKB-UniRule"/>
</dbReference>
<dbReference type="EC" id="3.4.19.12" evidence="7"/>
<sequence length="277" mass="31953">MDPSSKDRPKDGWNPDLNQDEAIIAQERLIEKEIAEKICLIGAKCDLMRLSSEYPDDDNAFQEKIKDLRKRYQWMRKTRPDGNCFFRAFTFAYFESLLQDEPELTRFITVAEKSKEELISLGFPNFTIEDFHECFYGVLNRIKSGEISTSEQLQAVFNDQGISDYLVVFMRLVTSGHLRSNEEFFSNFIEGEKTVKEFCSHEVEPMYKESDHIHIIALTAATKVPVCINYLDRGQGGKVTVHNFPEGSSPRIHLLYRPGHYDILYLDSIQNGAVNNV</sequence>
<dbReference type="InterPro" id="IPR038765">
    <property type="entry name" value="Papain-like_cys_pep_sf"/>
</dbReference>
<dbReference type="GO" id="GO:0005634">
    <property type="term" value="C:nucleus"/>
    <property type="evidence" value="ECO:0007669"/>
    <property type="project" value="TreeGrafter"/>
</dbReference>
<dbReference type="Gene3D" id="1.20.1300.20">
    <property type="entry name" value="Peptidase C65 Otubain, subdomain 2"/>
    <property type="match status" value="1"/>
</dbReference>
<dbReference type="GO" id="GO:0006508">
    <property type="term" value="P:proteolysis"/>
    <property type="evidence" value="ECO:0007669"/>
    <property type="project" value="UniProtKB-KW"/>
</dbReference>
<dbReference type="EMBL" id="NCKU01012339">
    <property type="protein sequence ID" value="RWS00110.1"/>
    <property type="molecule type" value="Genomic_DNA"/>
</dbReference>
<evidence type="ECO:0000256" key="3">
    <source>
        <dbReference type="ARBA" id="ARBA00022670"/>
    </source>
</evidence>
<evidence type="ECO:0000256" key="2">
    <source>
        <dbReference type="ARBA" id="ARBA00006579"/>
    </source>
</evidence>
<evidence type="ECO:0000256" key="8">
    <source>
        <dbReference type="PIRSR" id="PIRSR013503-1"/>
    </source>
</evidence>
<dbReference type="STRING" id="1965070.A0A443QAU0"/>
<proteinExistence type="inferred from homology"/>
<dbReference type="PIRSF" id="PIRSF013503">
    <property type="entry name" value="Ubiquitin_thioesterase_Otubain"/>
    <property type="match status" value="1"/>
</dbReference>
<dbReference type="Gene3D" id="3.30.200.60">
    <property type="entry name" value="Peptidase C65 Otubain, subdomain 1"/>
    <property type="match status" value="1"/>
</dbReference>
<comment type="similarity">
    <text evidence="2 7">Belongs to the peptidase C65 family.</text>
</comment>
<reference evidence="11 12" key="1">
    <citation type="journal article" date="2018" name="Gigascience">
        <title>Genomes of trombidid mites reveal novel predicted allergens and laterally-transferred genes associated with secondary metabolism.</title>
        <authorList>
            <person name="Dong X."/>
            <person name="Chaisiri K."/>
            <person name="Xia D."/>
            <person name="Armstrong S.D."/>
            <person name="Fang Y."/>
            <person name="Donnelly M.J."/>
            <person name="Kadowaki T."/>
            <person name="McGarry J.W."/>
            <person name="Darby A.C."/>
            <person name="Makepeace B.L."/>
        </authorList>
    </citation>
    <scope>NUCLEOTIDE SEQUENCE [LARGE SCALE GENOMIC DNA]</scope>
    <source>
        <strain evidence="11">UoL-WK</strain>
    </source>
</reference>
<protein>
    <recommendedName>
        <fullName evidence="7">Ubiquitin thioesterase</fullName>
        <ecNumber evidence="7">3.4.19.12</ecNumber>
    </recommendedName>
</protein>
<feature type="site" description="Interacts with free ubiquitin" evidence="9">
    <location>
        <position position="261"/>
    </location>
</feature>
<dbReference type="Proteomes" id="UP000285301">
    <property type="component" value="Unassembled WGS sequence"/>
</dbReference>
<feature type="site" description="Interacts with free ubiquitin" evidence="9">
    <location>
        <position position="256"/>
    </location>
</feature>
<dbReference type="PANTHER" id="PTHR12931">
    <property type="entry name" value="UBIQUITIN THIOLESTERASE PROTEIN OTUB"/>
    <property type="match status" value="1"/>
</dbReference>
<feature type="domain" description="OTU" evidence="10">
    <location>
        <begin position="73"/>
        <end position="267"/>
    </location>
</feature>
<feature type="active site" evidence="8">
    <location>
        <position position="81"/>
    </location>
</feature>
<evidence type="ECO:0000256" key="5">
    <source>
        <dbReference type="ARBA" id="ARBA00022801"/>
    </source>
</evidence>